<dbReference type="Proteomes" id="UP000231426">
    <property type="component" value="Unassembled WGS sequence"/>
</dbReference>
<dbReference type="AlphaFoldDB" id="A0A2M6W7L4"/>
<gene>
    <name evidence="1" type="ORF">COU29_00120</name>
</gene>
<protein>
    <submittedName>
        <fullName evidence="1">Uncharacterized protein</fullName>
    </submittedName>
</protein>
<accession>A0A2M6W7L4</accession>
<reference evidence="2" key="1">
    <citation type="submission" date="2017-09" db="EMBL/GenBank/DDBJ databases">
        <title>Depth-based differentiation of microbial function through sediment-hosted aquifers and enrichment of novel symbionts in the deep terrestrial subsurface.</title>
        <authorList>
            <person name="Probst A.J."/>
            <person name="Ladd B."/>
            <person name="Jarett J.K."/>
            <person name="Geller-Mcgrath D.E."/>
            <person name="Sieber C.M.K."/>
            <person name="Emerson J.B."/>
            <person name="Anantharaman K."/>
            <person name="Thomas B.C."/>
            <person name="Malmstrom R."/>
            <person name="Stieglmeier M."/>
            <person name="Klingl A."/>
            <person name="Woyke T."/>
            <person name="Ryan C.M."/>
            <person name="Banfield J.F."/>
        </authorList>
    </citation>
    <scope>NUCLEOTIDE SEQUENCE [LARGE SCALE GENOMIC DNA]</scope>
</reference>
<proteinExistence type="predicted"/>
<evidence type="ECO:0000313" key="2">
    <source>
        <dbReference type="Proteomes" id="UP000231426"/>
    </source>
</evidence>
<dbReference type="EMBL" id="PFBV01000001">
    <property type="protein sequence ID" value="PIT88774.1"/>
    <property type="molecule type" value="Genomic_DNA"/>
</dbReference>
<comment type="caution">
    <text evidence="1">The sequence shown here is derived from an EMBL/GenBank/DDBJ whole genome shotgun (WGS) entry which is preliminary data.</text>
</comment>
<organism evidence="1 2">
    <name type="scientific">Candidatus Magasanikbacteria bacterium CG10_big_fil_rev_8_21_14_0_10_36_32</name>
    <dbReference type="NCBI Taxonomy" id="1974646"/>
    <lineage>
        <taxon>Bacteria</taxon>
        <taxon>Candidatus Magasanikiibacteriota</taxon>
    </lineage>
</organism>
<evidence type="ECO:0000313" key="1">
    <source>
        <dbReference type="EMBL" id="PIT88774.1"/>
    </source>
</evidence>
<sequence length="179" mass="21350">MSNVASALLLGLAVCSLAFLFIFLIVKLVDFSLQCVSQKIPKTTYDHHSWWYELVDDYRLVKNQITRWHWRWYINPNGIFSISRSNGLIGSCQQAIYECLEIIHQLQTLENAAIWRQFHCGKYDFYTESDDDWIAKIKTDRIQMENWLKDLKQKETQILTRLTEEDLCDNDFEEEFLLR</sequence>
<name>A0A2M6W7L4_9BACT</name>